<protein>
    <submittedName>
        <fullName evidence="1">DUF488 family protein</fullName>
    </submittedName>
</protein>
<evidence type="ECO:0000313" key="1">
    <source>
        <dbReference type="EMBL" id="MDG3015348.1"/>
    </source>
</evidence>
<dbReference type="PANTHER" id="PTHR36849">
    <property type="entry name" value="CYTOPLASMIC PROTEIN-RELATED"/>
    <property type="match status" value="1"/>
</dbReference>
<reference evidence="1" key="1">
    <citation type="submission" date="2022-08" db="EMBL/GenBank/DDBJ databases">
        <title>Genome analysis of Corynebacteriales strain.</title>
        <authorList>
            <person name="Lee S.D."/>
        </authorList>
    </citation>
    <scope>NUCLEOTIDE SEQUENCE</scope>
    <source>
        <strain evidence="1">D3-21</strain>
    </source>
</reference>
<proteinExistence type="predicted"/>
<dbReference type="EMBL" id="JANRHA010000007">
    <property type="protein sequence ID" value="MDG3015348.1"/>
    <property type="molecule type" value="Genomic_DNA"/>
</dbReference>
<gene>
    <name evidence="1" type="ORF">NVS88_12390</name>
</gene>
<sequence>MGTIELVRAYDARGTQKHTPTFLVDRLWPRGIAKSDLSYDDWIKDVAPSTELRKWFGHDPEKYDGFRRRYLAELDDHADAARPILDAAAHGDIVLLYSAKDTEHNQAVVLRDWLEKHG</sequence>
<dbReference type="PANTHER" id="PTHR36849:SF1">
    <property type="entry name" value="CYTOPLASMIC PROTEIN"/>
    <property type="match status" value="1"/>
</dbReference>
<comment type="caution">
    <text evidence="1">The sequence shown here is derived from an EMBL/GenBank/DDBJ whole genome shotgun (WGS) entry which is preliminary data.</text>
</comment>
<keyword evidence="2" id="KW-1185">Reference proteome</keyword>
<dbReference type="RefSeq" id="WP_277835374.1">
    <property type="nucleotide sequence ID" value="NZ_JAAIVF010000008.1"/>
</dbReference>
<name>A0A9X4M506_9ACTN</name>
<dbReference type="Pfam" id="PF22752">
    <property type="entry name" value="DUF488-N3i"/>
    <property type="match status" value="1"/>
</dbReference>
<dbReference type="InterPro" id="IPR052552">
    <property type="entry name" value="YeaO-like"/>
</dbReference>
<dbReference type="Proteomes" id="UP001152755">
    <property type="component" value="Unassembled WGS sequence"/>
</dbReference>
<organism evidence="1 2">
    <name type="scientific">Speluncibacter jeojiensis</name>
    <dbReference type="NCBI Taxonomy" id="2710754"/>
    <lineage>
        <taxon>Bacteria</taxon>
        <taxon>Bacillati</taxon>
        <taxon>Actinomycetota</taxon>
        <taxon>Actinomycetes</taxon>
        <taxon>Mycobacteriales</taxon>
        <taxon>Speluncibacteraceae</taxon>
        <taxon>Speluncibacter</taxon>
    </lineage>
</organism>
<accession>A0A9X4M506</accession>
<evidence type="ECO:0000313" key="2">
    <source>
        <dbReference type="Proteomes" id="UP001152755"/>
    </source>
</evidence>
<dbReference type="AlphaFoldDB" id="A0A9X4M506"/>